<dbReference type="EMBL" id="ML996170">
    <property type="protein sequence ID" value="KAF2732885.1"/>
    <property type="molecule type" value="Genomic_DNA"/>
</dbReference>
<sequence length="130" mass="12769">MTDIGLAYFLRAAREDSSVAHFESLLCLLISANSSKDIKSSTCLGVVSHLRSSLVGSLANIALGGFDAGGGAEWKPDTAASEPLKAEDTGGGGDAWGGAGVGAEAAGSAFGGAAFGGDNAADDGDSTCRL</sequence>
<evidence type="ECO:0000256" key="1">
    <source>
        <dbReference type="SAM" id="MobiDB-lite"/>
    </source>
</evidence>
<evidence type="ECO:0000313" key="2">
    <source>
        <dbReference type="EMBL" id="KAF2732885.1"/>
    </source>
</evidence>
<reference evidence="2" key="1">
    <citation type="journal article" date="2020" name="Stud. Mycol.">
        <title>101 Dothideomycetes genomes: a test case for predicting lifestyles and emergence of pathogens.</title>
        <authorList>
            <person name="Haridas S."/>
            <person name="Albert R."/>
            <person name="Binder M."/>
            <person name="Bloem J."/>
            <person name="Labutti K."/>
            <person name="Salamov A."/>
            <person name="Andreopoulos B."/>
            <person name="Baker S."/>
            <person name="Barry K."/>
            <person name="Bills G."/>
            <person name="Bluhm B."/>
            <person name="Cannon C."/>
            <person name="Castanera R."/>
            <person name="Culley D."/>
            <person name="Daum C."/>
            <person name="Ezra D."/>
            <person name="Gonzalez J."/>
            <person name="Henrissat B."/>
            <person name="Kuo A."/>
            <person name="Liang C."/>
            <person name="Lipzen A."/>
            <person name="Lutzoni F."/>
            <person name="Magnuson J."/>
            <person name="Mondo S."/>
            <person name="Nolan M."/>
            <person name="Ohm R."/>
            <person name="Pangilinan J."/>
            <person name="Park H.-J."/>
            <person name="Ramirez L."/>
            <person name="Alfaro M."/>
            <person name="Sun H."/>
            <person name="Tritt A."/>
            <person name="Yoshinaga Y."/>
            <person name="Zwiers L.-H."/>
            <person name="Turgeon B."/>
            <person name="Goodwin S."/>
            <person name="Spatafora J."/>
            <person name="Crous P."/>
            <person name="Grigoriev I."/>
        </authorList>
    </citation>
    <scope>NUCLEOTIDE SEQUENCE</scope>
    <source>
        <strain evidence="2">CBS 125425</strain>
    </source>
</reference>
<feature type="compositionally biased region" description="Gly residues" evidence="1">
    <location>
        <begin position="89"/>
        <end position="99"/>
    </location>
</feature>
<comment type="caution">
    <text evidence="2">The sequence shown here is derived from an EMBL/GenBank/DDBJ whole genome shotgun (WGS) entry which is preliminary data.</text>
</comment>
<gene>
    <name evidence="2" type="ORF">EJ04DRAFT_513632</name>
</gene>
<proteinExistence type="predicted"/>
<evidence type="ECO:0000313" key="3">
    <source>
        <dbReference type="Proteomes" id="UP000799444"/>
    </source>
</evidence>
<organism evidence="2 3">
    <name type="scientific">Polyplosphaeria fusca</name>
    <dbReference type="NCBI Taxonomy" id="682080"/>
    <lineage>
        <taxon>Eukaryota</taxon>
        <taxon>Fungi</taxon>
        <taxon>Dikarya</taxon>
        <taxon>Ascomycota</taxon>
        <taxon>Pezizomycotina</taxon>
        <taxon>Dothideomycetes</taxon>
        <taxon>Pleosporomycetidae</taxon>
        <taxon>Pleosporales</taxon>
        <taxon>Tetraplosphaeriaceae</taxon>
        <taxon>Polyplosphaeria</taxon>
    </lineage>
</organism>
<dbReference type="Proteomes" id="UP000799444">
    <property type="component" value="Unassembled WGS sequence"/>
</dbReference>
<dbReference type="AlphaFoldDB" id="A0A9P4V236"/>
<feature type="region of interest" description="Disordered" evidence="1">
    <location>
        <begin position="74"/>
        <end position="99"/>
    </location>
</feature>
<name>A0A9P4V236_9PLEO</name>
<accession>A0A9P4V236</accession>
<keyword evidence="3" id="KW-1185">Reference proteome</keyword>
<protein>
    <submittedName>
        <fullName evidence="2">Uncharacterized protein</fullName>
    </submittedName>
</protein>